<feature type="chain" id="PRO_5040819267" evidence="1">
    <location>
        <begin position="32"/>
        <end position="405"/>
    </location>
</feature>
<sequence length="405" mass="46209">MQTSTKSSTAKFRHLIAILSTAATLLKVSLQSDVSGYICDDLAVWHDKATEVARLASELLTPADPYYAYPALLEDTKLFGNEDKNLFVVPFRNFGHVRNGGRLGHDRIVMDDVGNVVGVVVDVNNGAHDVPAYKKCTTFWTFENLSLVLNTGKIQKTSGFVCGSNFLGAAVETEMKSKCKGLENLLPTSKEFFQFLDRKGITWSNKKLSYKHFTNIDYNSRRLDRAAIYNVEFSLQCRLIQVKPVFRGAFPRPACLEVWTPKPSVDIIRSIPSLSPQNQNQESSETYHCRDIKFRISTLRNYLNQFHRLLSTTSPIGLGGSLIRQDDKLILWPILSPDRLKKRIRYRTIFAMGFDENKFLGLYYGCARVPTLRYYKPCPYPDLLKPFLEDITFTDRDGQTRDFFF</sequence>
<dbReference type="Proteomes" id="UP000683417">
    <property type="component" value="Unassembled WGS sequence"/>
</dbReference>
<dbReference type="EMBL" id="CAJHIT010000003">
    <property type="protein sequence ID" value="CAD6500328.1"/>
    <property type="molecule type" value="Genomic_DNA"/>
</dbReference>
<name>A0A9W4CX23_BLUGR</name>
<feature type="signal peptide" evidence="1">
    <location>
        <begin position="1"/>
        <end position="31"/>
    </location>
</feature>
<organism evidence="2 3">
    <name type="scientific">Blumeria graminis f. sp. triticale</name>
    <dbReference type="NCBI Taxonomy" id="1689686"/>
    <lineage>
        <taxon>Eukaryota</taxon>
        <taxon>Fungi</taxon>
        <taxon>Dikarya</taxon>
        <taxon>Ascomycota</taxon>
        <taxon>Pezizomycotina</taxon>
        <taxon>Leotiomycetes</taxon>
        <taxon>Erysiphales</taxon>
        <taxon>Erysiphaceae</taxon>
        <taxon>Blumeria</taxon>
    </lineage>
</organism>
<gene>
    <name evidence="2" type="ORF">BGTH12_LOCUS1686</name>
</gene>
<dbReference type="AlphaFoldDB" id="A0A9W4CX23"/>
<evidence type="ECO:0000313" key="2">
    <source>
        <dbReference type="EMBL" id="CAD6500328.1"/>
    </source>
</evidence>
<keyword evidence="1" id="KW-0732">Signal</keyword>
<evidence type="ECO:0000313" key="3">
    <source>
        <dbReference type="Proteomes" id="UP000683417"/>
    </source>
</evidence>
<protein>
    <submittedName>
        <fullName evidence="2">BgTH12-07506</fullName>
    </submittedName>
</protein>
<accession>A0A9W4CX23</accession>
<proteinExistence type="predicted"/>
<comment type="caution">
    <text evidence="2">The sequence shown here is derived from an EMBL/GenBank/DDBJ whole genome shotgun (WGS) entry which is preliminary data.</text>
</comment>
<evidence type="ECO:0000256" key="1">
    <source>
        <dbReference type="SAM" id="SignalP"/>
    </source>
</evidence>
<reference evidence="2" key="1">
    <citation type="submission" date="2020-10" db="EMBL/GenBank/DDBJ databases">
        <authorList>
            <person name="Muller C M."/>
        </authorList>
    </citation>
    <scope>NUCLEOTIDE SEQUENCE</scope>
    <source>
        <strain evidence="2">THUN-12</strain>
    </source>
</reference>